<evidence type="ECO:0000256" key="17">
    <source>
        <dbReference type="ARBA" id="ARBA00048973"/>
    </source>
</evidence>
<keyword evidence="21" id="KW-0443">Lipid metabolism</keyword>
<comment type="pathway">
    <text evidence="6">Phospholipid metabolism; CDP-diacylglycerol biosynthesis; CDP-diacylglycerol from sn-glycerol 3-phosphate: step 2/3.</text>
</comment>
<keyword evidence="8 21" id="KW-0808">Transferase</keyword>
<keyword evidence="9 21" id="KW-0594">Phospholipid biosynthesis</keyword>
<dbReference type="InterPro" id="IPR002123">
    <property type="entry name" value="Plipid/glycerol_acylTrfase"/>
</dbReference>
<reference evidence="25" key="1">
    <citation type="journal article" date="2017" name="G3 (Bethesda)">
        <title>De Novo Genome and Transcriptome Assembly of the Canadian Beaver (Castor canadensis).</title>
        <authorList>
            <person name="Lok S."/>
            <person name="Paton T.A."/>
            <person name="Wang Z."/>
            <person name="Kaur G."/>
            <person name="Walker S."/>
            <person name="Yuen R.K."/>
            <person name="Sung W.W."/>
            <person name="Whitney J."/>
            <person name="Buchanan J.A."/>
            <person name="Trost B."/>
            <person name="Singh N."/>
            <person name="Apresto B."/>
            <person name="Chen N."/>
            <person name="Coole M."/>
            <person name="Dawson T.J."/>
            <person name="Ho K.Y."/>
            <person name="Hu Z."/>
            <person name="Pullenayegum S."/>
            <person name="Samler K."/>
            <person name="Shipstone A."/>
            <person name="Tsoi F."/>
            <person name="Wang T."/>
            <person name="Pereira S.L."/>
            <person name="Rostami P."/>
            <person name="Ryan C.A."/>
            <person name="Tong A.H."/>
            <person name="Ng K."/>
            <person name="Sundaravadanam Y."/>
            <person name="Simpson J.T."/>
            <person name="Lim B.K."/>
            <person name="Engstrom M.D."/>
            <person name="Dutton C.J."/>
            <person name="Kerr K.C."/>
            <person name="Franke M."/>
            <person name="Rapley W."/>
            <person name="Wintle R.F."/>
            <person name="Scherer S.W."/>
        </authorList>
    </citation>
    <scope>NUCLEOTIDE SEQUENCE</scope>
    <source>
        <strain evidence="25">Ward</strain>
        <tissue evidence="25">Leukocyte</tissue>
    </source>
</reference>
<proteinExistence type="inferred from homology"/>
<comment type="domain">
    <text evidence="21">The HXXXXD motif is essential for acyltransferase activity and may constitute the binding site for the phosphate moiety of the glycerol-3-phosphate.</text>
</comment>
<comment type="catalytic activity">
    <reaction evidence="16">
        <text>heptadecanoyl-CoA + 1-(9Z-octadecenoyl)-sn-glycero-3-phosphate = 1-(9Z)-octadecenoyl-2-heptadecanoyl-sn-glycero-3-phosphate + CoA</text>
        <dbReference type="Rhea" id="RHEA:37155"/>
        <dbReference type="ChEBI" id="CHEBI:57287"/>
        <dbReference type="ChEBI" id="CHEBI:74307"/>
        <dbReference type="ChEBI" id="CHEBI:74544"/>
        <dbReference type="ChEBI" id="CHEBI:74558"/>
    </reaction>
    <physiologicalReaction direction="left-to-right" evidence="16">
        <dbReference type="Rhea" id="RHEA:37156"/>
    </physiologicalReaction>
</comment>
<comment type="catalytic activity">
    <reaction evidence="4">
        <text>1-(9Z-octadecenoyl)-sn-glycero-3-phosphate + tetradecanoyl-CoA = 1-(9Z)-octadecenoyl-2-tetradecanoyl-sn-glycero-3-phosphate + CoA</text>
        <dbReference type="Rhea" id="RHEA:37171"/>
        <dbReference type="ChEBI" id="CHEBI:57287"/>
        <dbReference type="ChEBI" id="CHEBI:57385"/>
        <dbReference type="ChEBI" id="CHEBI:74544"/>
        <dbReference type="ChEBI" id="CHEBI:74579"/>
    </reaction>
    <physiologicalReaction direction="left-to-right" evidence="4">
        <dbReference type="Rhea" id="RHEA:37172"/>
    </physiologicalReaction>
</comment>
<keyword evidence="11 21" id="KW-0012">Acyltransferase</keyword>
<dbReference type="Proteomes" id="UP001732720">
    <property type="component" value="Chromosome 13"/>
</dbReference>
<keyword evidence="10 21" id="KW-1208">Phospholipid metabolism</keyword>
<evidence type="ECO:0000313" key="25">
    <source>
        <dbReference type="EMBL" id="JAV41971.1"/>
    </source>
</evidence>
<comment type="catalytic activity">
    <reaction evidence="19">
        <text>1-eicosanoyl-sn-glycero-3-phosphate + (9Z)-octadecenoyl-CoA = 1-eicosanoyl-2-(9Z)-octadecenoyl-sn-glycero-3-phosphate + CoA</text>
        <dbReference type="Rhea" id="RHEA:37183"/>
        <dbReference type="ChEBI" id="CHEBI:57287"/>
        <dbReference type="ChEBI" id="CHEBI:57387"/>
        <dbReference type="ChEBI" id="CHEBI:74583"/>
        <dbReference type="ChEBI" id="CHEBI:74584"/>
    </reaction>
    <physiologicalReaction direction="left-to-right" evidence="19">
        <dbReference type="Rhea" id="RHEA:37184"/>
    </physiologicalReaction>
</comment>
<evidence type="ECO:0000256" key="4">
    <source>
        <dbReference type="ARBA" id="ARBA00001783"/>
    </source>
</evidence>
<evidence type="ECO:0000313" key="27">
    <source>
        <dbReference type="Proteomes" id="UP001732720"/>
    </source>
</evidence>
<comment type="catalytic activity">
    <reaction evidence="1">
        <text>(11Z)-octadecenoyl-CoA + 1-(9Z-octadecenoyl)-sn-glycero-3-phosphate = 1-(9Z)-octadecenoyl-2-(11Z)-octadecenoyl-sn-glycero-3-phosphate + CoA</text>
        <dbReference type="Rhea" id="RHEA:37603"/>
        <dbReference type="ChEBI" id="CHEBI:57287"/>
        <dbReference type="ChEBI" id="CHEBI:74544"/>
        <dbReference type="ChEBI" id="CHEBI:75121"/>
        <dbReference type="ChEBI" id="CHEBI:75122"/>
    </reaction>
    <physiologicalReaction direction="left-to-right" evidence="1">
        <dbReference type="Rhea" id="RHEA:37604"/>
    </physiologicalReaction>
</comment>
<dbReference type="PANTHER" id="PTHR10434:SF2">
    <property type="entry name" value="1-ACYL-SN-GLYCEROL-3-PHOSPHATE ACYLTRANSFERASE BETA"/>
    <property type="match status" value="1"/>
</dbReference>
<comment type="catalytic activity">
    <reaction evidence="17">
        <text>pentadecanoyl-CoA + 1-(9Z-octadecenoyl)-sn-glycero-3-phosphate = 1-(9Z)-octadecenoyl-2-pentadecanoyl-sn-glycero-3-phosphate + CoA</text>
        <dbReference type="Rhea" id="RHEA:37175"/>
        <dbReference type="ChEBI" id="CHEBI:57287"/>
        <dbReference type="ChEBI" id="CHEBI:74309"/>
        <dbReference type="ChEBI" id="CHEBI:74544"/>
        <dbReference type="ChEBI" id="CHEBI:74578"/>
    </reaction>
    <physiologicalReaction direction="left-to-right" evidence="17">
        <dbReference type="Rhea" id="RHEA:37176"/>
    </physiologicalReaction>
</comment>
<keyword evidence="22" id="KW-0472">Membrane</keyword>
<comment type="catalytic activity">
    <reaction evidence="18">
        <text>1-(9Z-octadecenoyl)-sn-glycero-3-phosphate + (9Z,12Z)-octadecadienoyl-CoA = 1-(9Z)-octadecenoyl-2-(9Z,12Z)-octadecadienoyl-sn-glycero-3-phosphate + CoA</text>
        <dbReference type="Rhea" id="RHEA:37159"/>
        <dbReference type="ChEBI" id="CHEBI:57287"/>
        <dbReference type="ChEBI" id="CHEBI:57383"/>
        <dbReference type="ChEBI" id="CHEBI:74544"/>
        <dbReference type="ChEBI" id="CHEBI:74563"/>
    </reaction>
    <physiologicalReaction direction="left-to-right" evidence="18">
        <dbReference type="Rhea" id="RHEA:37160"/>
    </physiologicalReaction>
</comment>
<evidence type="ECO:0000313" key="28">
    <source>
        <dbReference type="RefSeq" id="XP_020039032.1"/>
    </source>
</evidence>
<organism evidence="25">
    <name type="scientific">Castor canadensis</name>
    <name type="common">American beaver</name>
    <dbReference type="NCBI Taxonomy" id="51338"/>
    <lineage>
        <taxon>Eukaryota</taxon>
        <taxon>Metazoa</taxon>
        <taxon>Chordata</taxon>
        <taxon>Craniata</taxon>
        <taxon>Vertebrata</taxon>
        <taxon>Euteleostomi</taxon>
        <taxon>Mammalia</taxon>
        <taxon>Eutheria</taxon>
        <taxon>Euarchontoglires</taxon>
        <taxon>Glires</taxon>
        <taxon>Rodentia</taxon>
        <taxon>Castorimorpha</taxon>
        <taxon>Castoridae</taxon>
        <taxon>Castor</taxon>
    </lineage>
</organism>
<evidence type="ECO:0000256" key="8">
    <source>
        <dbReference type="ARBA" id="ARBA00022679"/>
    </source>
</evidence>
<reference evidence="26" key="2">
    <citation type="submission" date="2023-09" db="UniProtKB">
        <authorList>
            <consortium name="Ensembl"/>
        </authorList>
    </citation>
    <scope>IDENTIFICATION</scope>
</reference>
<feature type="signal peptide" evidence="23">
    <location>
        <begin position="1"/>
        <end position="23"/>
    </location>
</feature>
<evidence type="ECO:0000256" key="11">
    <source>
        <dbReference type="ARBA" id="ARBA00023315"/>
    </source>
</evidence>
<comment type="catalytic activity">
    <reaction evidence="12">
        <text>1-hexadecanoyl-sn-glycero-3-phosphate + (9Z)-octadecenoyl-CoA = 1-hexadecanoyl-2-(9Z-octadecenoyl)-sn-glycero-3-phosphate + CoA</text>
        <dbReference type="Rhea" id="RHEA:33187"/>
        <dbReference type="ChEBI" id="CHEBI:57287"/>
        <dbReference type="ChEBI" id="CHEBI:57387"/>
        <dbReference type="ChEBI" id="CHEBI:57518"/>
        <dbReference type="ChEBI" id="CHEBI:64839"/>
    </reaction>
    <physiologicalReaction direction="left-to-right" evidence="12">
        <dbReference type="Rhea" id="RHEA:33188"/>
    </physiologicalReaction>
</comment>
<dbReference type="GO" id="GO:0005783">
    <property type="term" value="C:endoplasmic reticulum"/>
    <property type="evidence" value="ECO:0007669"/>
    <property type="project" value="TreeGrafter"/>
</dbReference>
<dbReference type="GO" id="GO:0016020">
    <property type="term" value="C:membrane"/>
    <property type="evidence" value="ECO:0007669"/>
    <property type="project" value="InterPro"/>
</dbReference>
<evidence type="ECO:0000256" key="23">
    <source>
        <dbReference type="SAM" id="SignalP"/>
    </source>
</evidence>
<dbReference type="GO" id="GO:0006654">
    <property type="term" value="P:phosphatidic acid biosynthetic process"/>
    <property type="evidence" value="ECO:0007669"/>
    <property type="project" value="TreeGrafter"/>
</dbReference>
<dbReference type="InterPro" id="IPR004552">
    <property type="entry name" value="AGP_acyltrans"/>
</dbReference>
<feature type="chain" id="PRO_5044570896" description="1-acyl-sn-glycerol-3-phosphate acyltransferase" evidence="23">
    <location>
        <begin position="24"/>
        <end position="278"/>
    </location>
</feature>
<name>A0A250YEB2_CASCN</name>
<feature type="domain" description="Phospholipid/glycerol acyltransferase" evidence="24">
    <location>
        <begin position="92"/>
        <end position="207"/>
    </location>
</feature>
<comment type="catalytic activity">
    <reaction evidence="2">
        <text>a 1-acyl-sn-glycero-3-phosphate + an acyl-CoA = a 1,2-diacyl-sn-glycero-3-phosphate + CoA</text>
        <dbReference type="Rhea" id="RHEA:19709"/>
        <dbReference type="ChEBI" id="CHEBI:57287"/>
        <dbReference type="ChEBI" id="CHEBI:57970"/>
        <dbReference type="ChEBI" id="CHEBI:58342"/>
        <dbReference type="ChEBI" id="CHEBI:58608"/>
        <dbReference type="EC" id="2.3.1.51"/>
    </reaction>
    <physiologicalReaction direction="left-to-right" evidence="2">
        <dbReference type="Rhea" id="RHEA:19710"/>
    </physiologicalReaction>
</comment>
<sequence>MELWPWLTAALLLLLLLVQLSRVARFYVKISLYCALCLSASAVASVICLLRHGGRTVENMSIISWFVRTFKYVYGLRVEVRGRQKLQVEGPCVIISNHQSILDMMGLMEVLPKRCVQIAKRELVFLGPIGLIMYLGGVLFINRQRSSTAMSLMANLGRHMVRDNLKVWVYPEGTRNDNGDLLPFKKGAFYLAIQAQVPIIPVVYSSFSSFYNLKTKLFTSGTIKVEVLDAISTSGLTEADVPKLVETCYQSMRNTFSQISRMPQENGATEVPDGQPAQ</sequence>
<evidence type="ECO:0000313" key="26">
    <source>
        <dbReference type="Ensembl" id="ENSCCNP00000006250.1"/>
    </source>
</evidence>
<evidence type="ECO:0000256" key="22">
    <source>
        <dbReference type="SAM" id="Phobius"/>
    </source>
</evidence>
<evidence type="ECO:0000256" key="18">
    <source>
        <dbReference type="ARBA" id="ARBA00049345"/>
    </source>
</evidence>
<dbReference type="CDD" id="cd07989">
    <property type="entry name" value="LPLAT_AGPAT-like"/>
    <property type="match status" value="1"/>
</dbReference>
<comment type="function">
    <text evidence="5">Converts 1-acyl-sn-glycerol-3-phosphate (lysophosphatidic acid or LPA) into 1,2-diacyl-sn-glycerol-3-phosphate (phosphatidic acid or PA) by incorporating an acyl moiety at the sn-2 position of the glycerol backbone.</text>
</comment>
<dbReference type="CTD" id="10555"/>
<dbReference type="EMBL" id="GFFW01002817">
    <property type="protein sequence ID" value="JAV41971.1"/>
    <property type="molecule type" value="Transcribed_RNA"/>
</dbReference>
<dbReference type="KEGG" id="ccan:109698980"/>
<evidence type="ECO:0000256" key="20">
    <source>
        <dbReference type="ARBA" id="ARBA00049561"/>
    </source>
</evidence>
<evidence type="ECO:0000256" key="9">
    <source>
        <dbReference type="ARBA" id="ARBA00023209"/>
    </source>
</evidence>
<evidence type="ECO:0000259" key="24">
    <source>
        <dbReference type="SMART" id="SM00563"/>
    </source>
</evidence>
<protein>
    <recommendedName>
        <fullName evidence="21">1-acyl-sn-glycerol-3-phosphate acyltransferase</fullName>
        <ecNumber evidence="21">2.3.1.51</ecNumber>
    </recommendedName>
</protein>
<evidence type="ECO:0000256" key="13">
    <source>
        <dbReference type="ARBA" id="ARBA00047814"/>
    </source>
</evidence>
<dbReference type="SMART" id="SM00563">
    <property type="entry name" value="PlsC"/>
    <property type="match status" value="1"/>
</dbReference>
<comment type="catalytic activity">
    <reaction evidence="20">
        <text>1-(9Z-octadecenoyl)-sn-glycero-3-phosphate + (9Z)-octadecenoyl-CoA = 1,2-di-(9Z-octadecenoyl)-sn-glycero-3-phosphate + CoA</text>
        <dbReference type="Rhea" id="RHEA:37131"/>
        <dbReference type="ChEBI" id="CHEBI:57287"/>
        <dbReference type="ChEBI" id="CHEBI:57387"/>
        <dbReference type="ChEBI" id="CHEBI:74544"/>
        <dbReference type="ChEBI" id="CHEBI:74546"/>
    </reaction>
    <physiologicalReaction direction="left-to-right" evidence="20">
        <dbReference type="Rhea" id="RHEA:37132"/>
    </physiologicalReaction>
</comment>
<evidence type="ECO:0000256" key="19">
    <source>
        <dbReference type="ARBA" id="ARBA00049491"/>
    </source>
</evidence>
<evidence type="ECO:0000256" key="1">
    <source>
        <dbReference type="ARBA" id="ARBA00000091"/>
    </source>
</evidence>
<evidence type="ECO:0000256" key="10">
    <source>
        <dbReference type="ARBA" id="ARBA00023264"/>
    </source>
</evidence>
<keyword evidence="21" id="KW-0444">Lipid biosynthesis</keyword>
<evidence type="ECO:0000256" key="6">
    <source>
        <dbReference type="ARBA" id="ARBA00004728"/>
    </source>
</evidence>
<gene>
    <name evidence="25" type="primary">AGPAT2</name>
    <name evidence="26 28" type="synonym">Agpat2</name>
</gene>
<dbReference type="OrthoDB" id="202234at2759"/>
<feature type="transmembrane region" description="Helical" evidence="22">
    <location>
        <begin position="188"/>
        <end position="207"/>
    </location>
</feature>
<evidence type="ECO:0000256" key="21">
    <source>
        <dbReference type="RuleBase" id="RU361267"/>
    </source>
</evidence>
<reference evidence="28" key="3">
    <citation type="submission" date="2025-04" db="UniProtKB">
        <authorList>
            <consortium name="RefSeq"/>
        </authorList>
    </citation>
    <scope>IDENTIFICATION</scope>
    <source>
        <tissue evidence="28">Leukocyte</tissue>
    </source>
</reference>
<evidence type="ECO:0000256" key="2">
    <source>
        <dbReference type="ARBA" id="ARBA00000300"/>
    </source>
</evidence>
<evidence type="ECO:0000256" key="12">
    <source>
        <dbReference type="ARBA" id="ARBA00047525"/>
    </source>
</evidence>
<evidence type="ECO:0000256" key="14">
    <source>
        <dbReference type="ARBA" id="ARBA00048105"/>
    </source>
</evidence>
<dbReference type="EC" id="2.3.1.51" evidence="21"/>
<dbReference type="NCBIfam" id="TIGR00530">
    <property type="entry name" value="AGP_acyltrn"/>
    <property type="match status" value="1"/>
</dbReference>
<evidence type="ECO:0000256" key="15">
    <source>
        <dbReference type="ARBA" id="ARBA00048293"/>
    </source>
</evidence>
<dbReference type="RefSeq" id="XP_020039032.1">
    <property type="nucleotide sequence ID" value="XM_020183443.1"/>
</dbReference>
<keyword evidence="23" id="KW-0732">Signal</keyword>
<dbReference type="GeneID" id="109698980"/>
<evidence type="ECO:0000256" key="5">
    <source>
        <dbReference type="ARBA" id="ARBA00004086"/>
    </source>
</evidence>
<evidence type="ECO:0000256" key="7">
    <source>
        <dbReference type="ARBA" id="ARBA00008655"/>
    </source>
</evidence>
<dbReference type="Ensembl" id="ENSCCNT00000008200.1">
    <property type="protein sequence ID" value="ENSCCNP00000006250.1"/>
    <property type="gene ID" value="ENSCCNG00000006586.1"/>
</dbReference>
<evidence type="ECO:0000256" key="3">
    <source>
        <dbReference type="ARBA" id="ARBA00000816"/>
    </source>
</evidence>
<accession>A0A250YEB2</accession>
<comment type="catalytic activity">
    <reaction evidence="3">
        <text>1-(9Z-octadecenoyl)-sn-glycero-3-phosphate + hexadecanoyl-CoA = 1-(9Z)-octadecenoyl-2-hexadecanoyl-sn-glycero-3-phosphate + CoA</text>
        <dbReference type="Rhea" id="RHEA:37143"/>
        <dbReference type="ChEBI" id="CHEBI:57287"/>
        <dbReference type="ChEBI" id="CHEBI:57379"/>
        <dbReference type="ChEBI" id="CHEBI:74544"/>
        <dbReference type="ChEBI" id="CHEBI:74551"/>
    </reaction>
    <physiologicalReaction direction="left-to-right" evidence="3">
        <dbReference type="Rhea" id="RHEA:37144"/>
    </physiologicalReaction>
</comment>
<feature type="transmembrane region" description="Helical" evidence="22">
    <location>
        <begin position="123"/>
        <end position="141"/>
    </location>
</feature>
<dbReference type="PANTHER" id="PTHR10434">
    <property type="entry name" value="1-ACYL-SN-GLYCEROL-3-PHOSPHATE ACYLTRANSFERASE"/>
    <property type="match status" value="1"/>
</dbReference>
<dbReference type="Pfam" id="PF01553">
    <property type="entry name" value="Acyltransferase"/>
    <property type="match status" value="1"/>
</dbReference>
<comment type="catalytic activity">
    <reaction evidence="14">
        <text>1-(6Z,9Z,12Z-octadecatrienoyl)-sn-glycero-3-phosphate + (9Z)-octadecenoyl-CoA = (6Z,9Z,12Z)-octadecatrienoyl-2-(9Z)-octadecenoyl-sn-glycero-3-phosphate + CoA</text>
        <dbReference type="Rhea" id="RHEA:37179"/>
        <dbReference type="ChEBI" id="CHEBI:57287"/>
        <dbReference type="ChEBI" id="CHEBI:57387"/>
        <dbReference type="ChEBI" id="CHEBI:74581"/>
        <dbReference type="ChEBI" id="CHEBI:74582"/>
    </reaction>
    <physiologicalReaction direction="left-to-right" evidence="14">
        <dbReference type="Rhea" id="RHEA:37180"/>
    </physiologicalReaction>
</comment>
<comment type="catalytic activity">
    <reaction evidence="15">
        <text>1-(9Z,12Z,15Z)-octadecatrienoyl-sn-glycero-3-phosphate + (9Z)-octadecenoyl-CoA = 1-(9Z,12Z,15Z)-octadecatrienoyl-2-(9Z)-octadecenoyl-sn-glycero-3-phosphate + CoA</text>
        <dbReference type="Rhea" id="RHEA:37139"/>
        <dbReference type="ChEBI" id="CHEBI:57287"/>
        <dbReference type="ChEBI" id="CHEBI:57387"/>
        <dbReference type="ChEBI" id="CHEBI:74549"/>
        <dbReference type="ChEBI" id="CHEBI:74550"/>
    </reaction>
    <physiologicalReaction direction="left-to-right" evidence="15">
        <dbReference type="Rhea" id="RHEA:37140"/>
    </physiologicalReaction>
</comment>
<keyword evidence="22" id="KW-1133">Transmembrane helix</keyword>
<comment type="similarity">
    <text evidence="7 21">Belongs to the 1-acyl-sn-glycerol-3-phosphate acyltransferase family.</text>
</comment>
<dbReference type="SUPFAM" id="SSF69593">
    <property type="entry name" value="Glycerol-3-phosphate (1)-acyltransferase"/>
    <property type="match status" value="1"/>
</dbReference>
<dbReference type="GO" id="GO:0003841">
    <property type="term" value="F:1-acylglycerol-3-phosphate O-acyltransferase activity"/>
    <property type="evidence" value="ECO:0007669"/>
    <property type="project" value="UniProtKB-UniRule"/>
</dbReference>
<keyword evidence="27" id="KW-1185">Reference proteome</keyword>
<evidence type="ECO:0000256" key="16">
    <source>
        <dbReference type="ARBA" id="ARBA00048956"/>
    </source>
</evidence>
<keyword evidence="22" id="KW-0812">Transmembrane</keyword>
<comment type="catalytic activity">
    <reaction evidence="13">
        <text>1-tetradecanoyl-sn-glycerol 3-phosphate + (9Z)-octadecenoyl-CoA = 1-tetradecanoyl-2-(9Z)-octadecenoyl-sn-glycero-3-phosphate + CoA</text>
        <dbReference type="Rhea" id="RHEA:37187"/>
        <dbReference type="ChEBI" id="CHEBI:57287"/>
        <dbReference type="ChEBI" id="CHEBI:57387"/>
        <dbReference type="ChEBI" id="CHEBI:72683"/>
        <dbReference type="ChEBI" id="CHEBI:74586"/>
    </reaction>
    <physiologicalReaction direction="left-to-right" evidence="13">
        <dbReference type="Rhea" id="RHEA:37188"/>
    </physiologicalReaction>
</comment>
<dbReference type="AlphaFoldDB" id="A0A250YEB2"/>